<dbReference type="Pfam" id="PF16248">
    <property type="entry name" value="DUF4905"/>
    <property type="match status" value="1"/>
</dbReference>
<proteinExistence type="predicted"/>
<gene>
    <name evidence="1" type="ORF">KK060_11970</name>
</gene>
<dbReference type="Proteomes" id="UP000772618">
    <property type="component" value="Unassembled WGS sequence"/>
</dbReference>
<reference evidence="1 2" key="1">
    <citation type="submission" date="2021-05" db="EMBL/GenBank/DDBJ databases">
        <title>A Polyphasic approach of four new species of the genus Ohtaekwangia: Ohtaekwangia histidinii sp. nov., Ohtaekwangia cretensis sp. nov., Ohtaekwangia indiensis sp. nov., Ohtaekwangia reichenbachii sp. nov. from diverse environment.</title>
        <authorList>
            <person name="Octaviana S."/>
        </authorList>
    </citation>
    <scope>NUCLEOTIDE SEQUENCE [LARGE SCALE GENOMIC DNA]</scope>
    <source>
        <strain evidence="1 2">PWU20</strain>
    </source>
</reference>
<dbReference type="RefSeq" id="WP_254153963.1">
    <property type="nucleotide sequence ID" value="NZ_JAHESD010000023.1"/>
</dbReference>
<dbReference type="EMBL" id="JAHESD010000023">
    <property type="protein sequence ID" value="MBT1704001.1"/>
    <property type="molecule type" value="Genomic_DNA"/>
</dbReference>
<dbReference type="InterPro" id="IPR032595">
    <property type="entry name" value="DUF4905"/>
</dbReference>
<organism evidence="1 2">
    <name type="scientific">Chryseosolibacter indicus</name>
    <dbReference type="NCBI Taxonomy" id="2782351"/>
    <lineage>
        <taxon>Bacteria</taxon>
        <taxon>Pseudomonadati</taxon>
        <taxon>Bacteroidota</taxon>
        <taxon>Cytophagia</taxon>
        <taxon>Cytophagales</taxon>
        <taxon>Chryseotaleaceae</taxon>
        <taxon>Chryseosolibacter</taxon>
    </lineage>
</organism>
<protein>
    <submittedName>
        <fullName evidence="1">DUF4905 domain-containing protein</fullName>
    </submittedName>
</protein>
<name>A0ABS5VRM7_9BACT</name>
<evidence type="ECO:0000313" key="2">
    <source>
        <dbReference type="Proteomes" id="UP000772618"/>
    </source>
</evidence>
<evidence type="ECO:0000313" key="1">
    <source>
        <dbReference type="EMBL" id="MBT1704001.1"/>
    </source>
</evidence>
<sequence>MSHKISNTGLELWLTKQFHGAIWNIHTHPSKDLLFIEIRDVQLKEVRFSAIDLSGKKMLWDEITLEEKWWVSLTEVSENLLLFNIYTDTNNPDRKSLISFDFNSQEIKWWRNNFSIGSISESHVSGIDTSMGAKPLVLNIADGVPVTNPVITSPRQNFSIIKPLQYYEQTNHFETVKTFLNTRFQLNALSMIEYLEINSLIIISVYAQEENDLVNYLLVVDEAGNLVIKETIGRNLQGIGVDTFFIVSGYLIFVQNRSVFVCYKLV</sequence>
<comment type="caution">
    <text evidence="1">The sequence shown here is derived from an EMBL/GenBank/DDBJ whole genome shotgun (WGS) entry which is preliminary data.</text>
</comment>
<keyword evidence="2" id="KW-1185">Reference proteome</keyword>
<accession>A0ABS5VRM7</accession>